<evidence type="ECO:0000313" key="2">
    <source>
        <dbReference type="Proteomes" id="UP001162992"/>
    </source>
</evidence>
<proteinExistence type="predicted"/>
<keyword evidence="2" id="KW-1185">Reference proteome</keyword>
<dbReference type="Proteomes" id="UP001162992">
    <property type="component" value="Chromosome 1"/>
</dbReference>
<protein>
    <submittedName>
        <fullName evidence="1">Uncharacterized protein</fullName>
    </submittedName>
</protein>
<comment type="caution">
    <text evidence="1">The sequence shown here is derived from an EMBL/GenBank/DDBJ whole genome shotgun (WGS) entry which is preliminary data.</text>
</comment>
<dbReference type="EMBL" id="CM055092">
    <property type="protein sequence ID" value="KAJ7570981.1"/>
    <property type="molecule type" value="Genomic_DNA"/>
</dbReference>
<gene>
    <name evidence="1" type="ORF">O6H91_01G143300</name>
</gene>
<name>A0ACC2EX62_DIPCM</name>
<accession>A0ACC2EX62</accession>
<evidence type="ECO:0000313" key="1">
    <source>
        <dbReference type="EMBL" id="KAJ7570981.1"/>
    </source>
</evidence>
<organism evidence="1 2">
    <name type="scientific">Diphasiastrum complanatum</name>
    <name type="common">Issler's clubmoss</name>
    <name type="synonym">Lycopodium complanatum</name>
    <dbReference type="NCBI Taxonomy" id="34168"/>
    <lineage>
        <taxon>Eukaryota</taxon>
        <taxon>Viridiplantae</taxon>
        <taxon>Streptophyta</taxon>
        <taxon>Embryophyta</taxon>
        <taxon>Tracheophyta</taxon>
        <taxon>Lycopodiopsida</taxon>
        <taxon>Lycopodiales</taxon>
        <taxon>Lycopodiaceae</taxon>
        <taxon>Lycopodioideae</taxon>
        <taxon>Diphasiastrum</taxon>
    </lineage>
</organism>
<reference evidence="2" key="1">
    <citation type="journal article" date="2024" name="Proc. Natl. Acad. Sci. U.S.A.">
        <title>Extraordinary preservation of gene collinearity over three hundred million years revealed in homosporous lycophytes.</title>
        <authorList>
            <person name="Li C."/>
            <person name="Wickell D."/>
            <person name="Kuo L.Y."/>
            <person name="Chen X."/>
            <person name="Nie B."/>
            <person name="Liao X."/>
            <person name="Peng D."/>
            <person name="Ji J."/>
            <person name="Jenkins J."/>
            <person name="Williams M."/>
            <person name="Shu S."/>
            <person name="Plott C."/>
            <person name="Barry K."/>
            <person name="Rajasekar S."/>
            <person name="Grimwood J."/>
            <person name="Han X."/>
            <person name="Sun S."/>
            <person name="Hou Z."/>
            <person name="He W."/>
            <person name="Dai G."/>
            <person name="Sun C."/>
            <person name="Schmutz J."/>
            <person name="Leebens-Mack J.H."/>
            <person name="Li F.W."/>
            <person name="Wang L."/>
        </authorList>
    </citation>
    <scope>NUCLEOTIDE SEQUENCE [LARGE SCALE GENOMIC DNA]</scope>
    <source>
        <strain evidence="2">cv. PW_Plant_1</strain>
    </source>
</reference>
<sequence>MAFELSSFIPKESIFFKSLALFVATYILAYFVLFSKWTYKKRFEAASCFLSIVHAPAATILATYDLVTTAWELDAANTTFQNRVMEFSLAYFLGDLVHFLFAAPDDYLFILHHAATSTYIMSCRYYTLHGAKSVMALLAAGEVTSPIQNVWALCRMARDSSPIARQIYIFLSPIFTVVFTFFRLLVGPFIIYKISEFYIQGTATTVIPGWLSFCWMLKSSIAIFGSFVWVYKLWKGLVRLYIGKVSTKKLMHGIPWGNFQLIKSACYLNFLSKICLFSGKDGHPTSFTSLVHEGVA</sequence>